<feature type="region of interest" description="Disordered" evidence="9">
    <location>
        <begin position="84"/>
        <end position="142"/>
    </location>
</feature>
<evidence type="ECO:0000256" key="9">
    <source>
        <dbReference type="SAM" id="MobiDB-lite"/>
    </source>
</evidence>
<dbReference type="InterPro" id="IPR057644">
    <property type="entry name" value="Beta-prop_WDR75_2nd"/>
</dbReference>
<organism evidence="11 12">
    <name type="scientific">Blattamonas nauphoetae</name>
    <dbReference type="NCBI Taxonomy" id="2049346"/>
    <lineage>
        <taxon>Eukaryota</taxon>
        <taxon>Metamonada</taxon>
        <taxon>Preaxostyla</taxon>
        <taxon>Oxymonadida</taxon>
        <taxon>Blattamonas</taxon>
    </lineage>
</organism>
<keyword evidence="6" id="KW-0804">Transcription</keyword>
<comment type="caution">
    <text evidence="11">The sequence shown here is derived from an EMBL/GenBank/DDBJ whole genome shotgun (WGS) entry which is preliminary data.</text>
</comment>
<evidence type="ECO:0000256" key="3">
    <source>
        <dbReference type="ARBA" id="ARBA00022552"/>
    </source>
</evidence>
<keyword evidence="2" id="KW-0690">Ribosome biogenesis</keyword>
<evidence type="ECO:0000256" key="4">
    <source>
        <dbReference type="ARBA" id="ARBA00022574"/>
    </source>
</evidence>
<evidence type="ECO:0000256" key="1">
    <source>
        <dbReference type="ARBA" id="ARBA00004604"/>
    </source>
</evidence>
<dbReference type="SUPFAM" id="SSF50978">
    <property type="entry name" value="WD40 repeat-like"/>
    <property type="match status" value="1"/>
</dbReference>
<keyword evidence="4 8" id="KW-0853">WD repeat</keyword>
<name>A0ABQ9YKV1_9EUKA</name>
<keyword evidence="3" id="KW-0698">rRNA processing</keyword>
<dbReference type="InterPro" id="IPR053826">
    <property type="entry name" value="WDR75"/>
</dbReference>
<dbReference type="SUPFAM" id="SSF51045">
    <property type="entry name" value="WW domain"/>
    <property type="match status" value="1"/>
</dbReference>
<evidence type="ECO:0000313" key="12">
    <source>
        <dbReference type="Proteomes" id="UP001281761"/>
    </source>
</evidence>
<dbReference type="InterPro" id="IPR036322">
    <property type="entry name" value="WD40_repeat_dom_sf"/>
</dbReference>
<dbReference type="Pfam" id="PF00397">
    <property type="entry name" value="WW"/>
    <property type="match status" value="1"/>
</dbReference>
<feature type="compositionally biased region" description="Acidic residues" evidence="9">
    <location>
        <begin position="105"/>
        <end position="120"/>
    </location>
</feature>
<dbReference type="SMART" id="SM00320">
    <property type="entry name" value="WD40"/>
    <property type="match status" value="3"/>
</dbReference>
<keyword evidence="7" id="KW-0539">Nucleus</keyword>
<dbReference type="InterPro" id="IPR001202">
    <property type="entry name" value="WW_dom"/>
</dbReference>
<evidence type="ECO:0000256" key="5">
    <source>
        <dbReference type="ARBA" id="ARBA00022737"/>
    </source>
</evidence>
<dbReference type="Pfam" id="PF23769">
    <property type="entry name" value="Beta-prop_WDR75_2nd"/>
    <property type="match status" value="1"/>
</dbReference>
<dbReference type="PANTHER" id="PTHR44215">
    <property type="entry name" value="WD REPEAT-CONTAINING PROTEIN 75"/>
    <property type="match status" value="1"/>
</dbReference>
<evidence type="ECO:0000256" key="8">
    <source>
        <dbReference type="PROSITE-ProRule" id="PRU00221"/>
    </source>
</evidence>
<dbReference type="CDD" id="cd00201">
    <property type="entry name" value="WW"/>
    <property type="match status" value="1"/>
</dbReference>
<dbReference type="PANTHER" id="PTHR44215:SF1">
    <property type="entry name" value="WD REPEAT-CONTAINING PROTEIN 75"/>
    <property type="match status" value="1"/>
</dbReference>
<dbReference type="Pfam" id="PF23869">
    <property type="entry name" value="Beta-prop_WDR75_1st"/>
    <property type="match status" value="1"/>
</dbReference>
<gene>
    <name evidence="11" type="ORF">BLNAU_906</name>
</gene>
<accession>A0ABQ9YKV1</accession>
<evidence type="ECO:0000313" key="11">
    <source>
        <dbReference type="EMBL" id="KAK2964375.1"/>
    </source>
</evidence>
<proteinExistence type="predicted"/>
<dbReference type="Gene3D" id="2.130.10.10">
    <property type="entry name" value="YVTN repeat-like/Quinoprotein amine dehydrogenase"/>
    <property type="match status" value="2"/>
</dbReference>
<dbReference type="InterPro" id="IPR001680">
    <property type="entry name" value="WD40_rpt"/>
</dbReference>
<keyword evidence="12" id="KW-1185">Reference proteome</keyword>
<feature type="repeat" description="WD" evidence="8">
    <location>
        <begin position="405"/>
        <end position="436"/>
    </location>
</feature>
<dbReference type="Proteomes" id="UP001281761">
    <property type="component" value="Unassembled WGS sequence"/>
</dbReference>
<sequence>MLTNANEWVTHTQPNGKTYYYHLLTQKSTWKRPPCLDQENVNFEVLAELKSKDKQLWLRERTKTGRFYFYNPDTFETRWEVIPSSTSIEEHETKEEHTEQKVNDEESDEDKEMDREEETDSSVSDNNSDQEDQNPPLPPQDAYMDVRRIPVEEMQFSDSESEEQLPPTPPPKSTPESRHDAFFDLLAEQNVFTRSDFEQQLTQIQLDPRYQEMSKVDGFSAVKSTLKEWLSLITERMGTSETKKDHSEKKDTFNTSDQRKKHHSEWLDGVLKKYKSTGAVTFTQQVFSRFNPETKQLTNIIRSSSFSRPTANSTISIICIASAHFIFFYYPDTNKLLYIAVTIDSVRLSCVAIHPTVGMVAAGNSAGVIRTWELKHALKISLAGGDCICDWHLSQKGTFPPITSIHWHSSAVRDMCYSPVGGLLLSVGSEGTIVMWRTQDMDNSFIPRLGGLLTGVSFSPNGQMIAVTRSGTKEGSVPGFLILDLNSLSKIFSHDALGMNRNGKHFGNHPLFGQERATGTESGLFVWRSSPDTVQIVKEDTFSLLATYSYSSSAIVSSTNTLVSVQHAFLTNDTNWLVVMTSRPIDNAANLSIDKKLADEIVMHVWVRNDENVYVPHTIVNSPHSKTVLHAVPHPSLPAFVTCGVDKEVKIWEFAKETLASPQFHTHLPLSSQNTDATAPMWTCSSVLTYRNATPHCAAFSTVDRTTRLFVGFGNAVVVYDYSQRTILTTLLPSPFSPLSPHFTVLSHSTTKPLLAGINSDGLSLWNTETNDLEWCVKGHFRSAVFCESRHPDNAQSESVIAAVMTIETSTPMFRHNATNFILPDKYSHLLQPQSYLFFFSTTHSASSDRSDHVLASIGLNHDALDISTAHSNPNESLGELLVATQKGEIVRLSVSTLLSSQTPLQ</sequence>
<comment type="subcellular location">
    <subcellularLocation>
        <location evidence="1">Nucleus</location>
        <location evidence="1">Nucleolus</location>
    </subcellularLocation>
</comment>
<dbReference type="PROSITE" id="PS01159">
    <property type="entry name" value="WW_DOMAIN_1"/>
    <property type="match status" value="1"/>
</dbReference>
<feature type="compositionally biased region" description="Basic and acidic residues" evidence="9">
    <location>
        <begin position="241"/>
        <end position="252"/>
    </location>
</feature>
<dbReference type="EMBL" id="JARBJD010000003">
    <property type="protein sequence ID" value="KAK2964375.1"/>
    <property type="molecule type" value="Genomic_DNA"/>
</dbReference>
<keyword evidence="5" id="KW-0677">Repeat</keyword>
<feature type="region of interest" description="Disordered" evidence="9">
    <location>
        <begin position="155"/>
        <end position="178"/>
    </location>
</feature>
<evidence type="ECO:0000256" key="7">
    <source>
        <dbReference type="ARBA" id="ARBA00023242"/>
    </source>
</evidence>
<dbReference type="PROSITE" id="PS50020">
    <property type="entry name" value="WW_DOMAIN_2"/>
    <property type="match status" value="2"/>
</dbReference>
<dbReference type="SUPFAM" id="SSF69304">
    <property type="entry name" value="Tricorn protease N-terminal domain"/>
    <property type="match status" value="1"/>
</dbReference>
<protein>
    <submittedName>
        <fullName evidence="11">NET1-associated nuclear protein 1 (U3 small nucleolar RNA-associated protein 17)</fullName>
    </submittedName>
</protein>
<reference evidence="11 12" key="1">
    <citation type="journal article" date="2022" name="bioRxiv">
        <title>Genomics of Preaxostyla Flagellates Illuminates Evolutionary Transitions and the Path Towards Mitochondrial Loss.</title>
        <authorList>
            <person name="Novak L.V.F."/>
            <person name="Treitli S.C."/>
            <person name="Pyrih J."/>
            <person name="Halakuc P."/>
            <person name="Pipaliya S.V."/>
            <person name="Vacek V."/>
            <person name="Brzon O."/>
            <person name="Soukal P."/>
            <person name="Eme L."/>
            <person name="Dacks J.B."/>
            <person name="Karnkowska A."/>
            <person name="Elias M."/>
            <person name="Hampl V."/>
        </authorList>
    </citation>
    <scope>NUCLEOTIDE SEQUENCE [LARGE SCALE GENOMIC DNA]</scope>
    <source>
        <strain evidence="11">NAU3</strain>
        <tissue evidence="11">Gut</tissue>
    </source>
</reference>
<feature type="compositionally biased region" description="Basic and acidic residues" evidence="9">
    <location>
        <begin position="88"/>
        <end position="104"/>
    </location>
</feature>
<evidence type="ECO:0000259" key="10">
    <source>
        <dbReference type="PROSITE" id="PS50020"/>
    </source>
</evidence>
<feature type="domain" description="WW" evidence="10">
    <location>
        <begin position="8"/>
        <end position="35"/>
    </location>
</feature>
<dbReference type="SMART" id="SM00456">
    <property type="entry name" value="WW"/>
    <property type="match status" value="2"/>
</dbReference>
<dbReference type="InterPro" id="IPR015943">
    <property type="entry name" value="WD40/YVTN_repeat-like_dom_sf"/>
</dbReference>
<feature type="domain" description="WW" evidence="10">
    <location>
        <begin position="57"/>
        <end position="80"/>
    </location>
</feature>
<evidence type="ECO:0000256" key="6">
    <source>
        <dbReference type="ARBA" id="ARBA00023163"/>
    </source>
</evidence>
<evidence type="ECO:0000256" key="2">
    <source>
        <dbReference type="ARBA" id="ARBA00022517"/>
    </source>
</evidence>
<dbReference type="Gene3D" id="2.20.70.10">
    <property type="match status" value="1"/>
</dbReference>
<dbReference type="InterPro" id="IPR036020">
    <property type="entry name" value="WW_dom_sf"/>
</dbReference>
<feature type="region of interest" description="Disordered" evidence="9">
    <location>
        <begin position="238"/>
        <end position="258"/>
    </location>
</feature>
<dbReference type="PROSITE" id="PS50082">
    <property type="entry name" value="WD_REPEATS_2"/>
    <property type="match status" value="1"/>
</dbReference>